<gene>
    <name evidence="12" type="ORF">O3M35_007280</name>
</gene>
<keyword evidence="6 11" id="KW-0999">Mitochondrion inner membrane</keyword>
<protein>
    <recommendedName>
        <fullName evidence="11">NADH dehydrogenase [ubiquinone] 1 subunit C2</fullName>
    </recommendedName>
</protein>
<reference evidence="12 13" key="1">
    <citation type="submission" date="2022-12" db="EMBL/GenBank/DDBJ databases">
        <title>Chromosome-level genome assembly of true bugs.</title>
        <authorList>
            <person name="Ma L."/>
            <person name="Li H."/>
        </authorList>
    </citation>
    <scope>NUCLEOTIDE SEQUENCE [LARGE SCALE GENOMIC DNA]</scope>
    <source>
        <strain evidence="12">Lab_2022b</strain>
    </source>
</reference>
<organism evidence="12 13">
    <name type="scientific">Rhynocoris fuscipes</name>
    <dbReference type="NCBI Taxonomy" id="488301"/>
    <lineage>
        <taxon>Eukaryota</taxon>
        <taxon>Metazoa</taxon>
        <taxon>Ecdysozoa</taxon>
        <taxon>Arthropoda</taxon>
        <taxon>Hexapoda</taxon>
        <taxon>Insecta</taxon>
        <taxon>Pterygota</taxon>
        <taxon>Neoptera</taxon>
        <taxon>Paraneoptera</taxon>
        <taxon>Hemiptera</taxon>
        <taxon>Heteroptera</taxon>
        <taxon>Panheteroptera</taxon>
        <taxon>Cimicomorpha</taxon>
        <taxon>Reduviidae</taxon>
        <taxon>Harpactorinae</taxon>
        <taxon>Harpactorini</taxon>
        <taxon>Rhynocoris</taxon>
    </lineage>
</organism>
<comment type="subcellular location">
    <subcellularLocation>
        <location evidence="1">Mitochondrion inner membrane</location>
        <topology evidence="1">Single-pass membrane protein</topology>
        <orientation evidence="1">Matrix side</orientation>
    </subcellularLocation>
</comment>
<keyword evidence="4 11" id="KW-0679">Respiratory chain</keyword>
<evidence type="ECO:0000256" key="5">
    <source>
        <dbReference type="ARBA" id="ARBA00022692"/>
    </source>
</evidence>
<evidence type="ECO:0000313" key="13">
    <source>
        <dbReference type="Proteomes" id="UP001461498"/>
    </source>
</evidence>
<evidence type="ECO:0000256" key="10">
    <source>
        <dbReference type="ARBA" id="ARBA00023136"/>
    </source>
</evidence>
<keyword evidence="8" id="KW-1133">Transmembrane helix</keyword>
<comment type="similarity">
    <text evidence="2 11">Belongs to the complex I NDUFC2 subunit family.</text>
</comment>
<evidence type="ECO:0000256" key="4">
    <source>
        <dbReference type="ARBA" id="ARBA00022660"/>
    </source>
</evidence>
<dbReference type="PIRSF" id="PIRSF017834">
    <property type="entry name" value="NADH-UbQ_OxRdtase_b14.5b"/>
    <property type="match status" value="1"/>
</dbReference>
<evidence type="ECO:0000256" key="3">
    <source>
        <dbReference type="ARBA" id="ARBA00022448"/>
    </source>
</evidence>
<dbReference type="AlphaFoldDB" id="A0AAW1DBE5"/>
<evidence type="ECO:0000256" key="9">
    <source>
        <dbReference type="ARBA" id="ARBA00023128"/>
    </source>
</evidence>
<dbReference type="GO" id="GO:0005743">
    <property type="term" value="C:mitochondrial inner membrane"/>
    <property type="evidence" value="ECO:0007669"/>
    <property type="project" value="UniProtKB-SubCell"/>
</dbReference>
<evidence type="ECO:0000256" key="8">
    <source>
        <dbReference type="ARBA" id="ARBA00022989"/>
    </source>
</evidence>
<proteinExistence type="inferred from homology"/>
<accession>A0AAW1DBE5</accession>
<dbReference type="GO" id="GO:0006120">
    <property type="term" value="P:mitochondrial electron transport, NADH to ubiquinone"/>
    <property type="evidence" value="ECO:0007669"/>
    <property type="project" value="InterPro"/>
</dbReference>
<evidence type="ECO:0000313" key="12">
    <source>
        <dbReference type="EMBL" id="KAK9507425.1"/>
    </source>
</evidence>
<keyword evidence="10 11" id="KW-0472">Membrane</keyword>
<comment type="caution">
    <text evidence="12">The sequence shown here is derived from an EMBL/GenBank/DDBJ whole genome shotgun (WGS) entry which is preliminary data.</text>
</comment>
<dbReference type="Proteomes" id="UP001461498">
    <property type="component" value="Unassembled WGS sequence"/>
</dbReference>
<evidence type="ECO:0000256" key="6">
    <source>
        <dbReference type="ARBA" id="ARBA00022792"/>
    </source>
</evidence>
<keyword evidence="9 11" id="KW-0496">Mitochondrion</keyword>
<keyword evidence="5" id="KW-0812">Transmembrane</keyword>
<keyword evidence="3 11" id="KW-0813">Transport</keyword>
<evidence type="ECO:0000256" key="7">
    <source>
        <dbReference type="ARBA" id="ARBA00022982"/>
    </source>
</evidence>
<dbReference type="InterPro" id="IPR009423">
    <property type="entry name" value="NDUC2"/>
</dbReference>
<evidence type="ECO:0000256" key="1">
    <source>
        <dbReference type="ARBA" id="ARBA00004298"/>
    </source>
</evidence>
<dbReference type="Pfam" id="PF06374">
    <property type="entry name" value="NDUF_C2"/>
    <property type="match status" value="1"/>
</dbReference>
<keyword evidence="7 11" id="KW-0249">Electron transport</keyword>
<sequence length="116" mass="13282">MAVSPDPRILMQPDPNEVSPMLSNKVLPAIGAMFGILNVLCRRGAMRRPLLSGLHEHVIWTSGGFIVGMFLQNRYENYQSLRDGVIRHYIELHPEDFPAPERKKVGEIFDKWTPIR</sequence>
<evidence type="ECO:0000256" key="2">
    <source>
        <dbReference type="ARBA" id="ARBA00008674"/>
    </source>
</evidence>
<name>A0AAW1DBE5_9HEMI</name>
<dbReference type="EMBL" id="JAPXFL010000004">
    <property type="protein sequence ID" value="KAK9507425.1"/>
    <property type="molecule type" value="Genomic_DNA"/>
</dbReference>
<keyword evidence="13" id="KW-1185">Reference proteome</keyword>
<dbReference type="PANTHER" id="PTHR13099:SF0">
    <property type="entry name" value="NADH DEHYDROGENASE [UBIQUINONE] 1 SUBUNIT C2-RELATED"/>
    <property type="match status" value="1"/>
</dbReference>
<evidence type="ECO:0000256" key="11">
    <source>
        <dbReference type="PIRNR" id="PIRNR017834"/>
    </source>
</evidence>
<dbReference type="PANTHER" id="PTHR13099">
    <property type="entry name" value="NADH-UBIQUINONE OXIDOREDUCTASE SUBUNIT B14.5B"/>
    <property type="match status" value="1"/>
</dbReference>
<comment type="function">
    <text evidence="11">Accessory subunit of the mitochondrial membrane respiratory chain NADH dehydrogenase (Complex I), that is believed not to be involved in catalysis. Complex I functions in the transfer of electrons from NADH to the respiratory chain. The immediate electron acceptor for the enzyme is believed to be ubiquinone.</text>
</comment>